<proteinExistence type="predicted"/>
<protein>
    <submittedName>
        <fullName evidence="1">Uncharacterized protein</fullName>
    </submittedName>
</protein>
<dbReference type="AlphaFoldDB" id="A0A9P6DUG9"/>
<gene>
    <name evidence="1" type="ORF">BS47DRAFT_53992</name>
</gene>
<sequence length="156" mass="17352">MCQLDFDSLLGQSGPTVIYSNVPKVHLTDRNGRGRPHPRLARNVLVPSNSTTLVSPELSEVWRRVGFHSLTSVLEISFVPVCPCNHHPLPPVFSFRSFVCQLDLHQGIQSSRKAPSASLGLVTELGMRDLRLQPSMAWRHLRSAARQSIFQAKSTS</sequence>
<organism evidence="1 2">
    <name type="scientific">Hydnum rufescens UP504</name>
    <dbReference type="NCBI Taxonomy" id="1448309"/>
    <lineage>
        <taxon>Eukaryota</taxon>
        <taxon>Fungi</taxon>
        <taxon>Dikarya</taxon>
        <taxon>Basidiomycota</taxon>
        <taxon>Agaricomycotina</taxon>
        <taxon>Agaricomycetes</taxon>
        <taxon>Cantharellales</taxon>
        <taxon>Hydnaceae</taxon>
        <taxon>Hydnum</taxon>
    </lineage>
</organism>
<keyword evidence="2" id="KW-1185">Reference proteome</keyword>
<dbReference type="EMBL" id="MU129013">
    <property type="protein sequence ID" value="KAF9510595.1"/>
    <property type="molecule type" value="Genomic_DNA"/>
</dbReference>
<comment type="caution">
    <text evidence="1">The sequence shown here is derived from an EMBL/GenBank/DDBJ whole genome shotgun (WGS) entry which is preliminary data.</text>
</comment>
<evidence type="ECO:0000313" key="1">
    <source>
        <dbReference type="EMBL" id="KAF9510595.1"/>
    </source>
</evidence>
<reference evidence="1" key="1">
    <citation type="journal article" date="2020" name="Nat. Commun.">
        <title>Large-scale genome sequencing of mycorrhizal fungi provides insights into the early evolution of symbiotic traits.</title>
        <authorList>
            <person name="Miyauchi S."/>
            <person name="Kiss E."/>
            <person name="Kuo A."/>
            <person name="Drula E."/>
            <person name="Kohler A."/>
            <person name="Sanchez-Garcia M."/>
            <person name="Morin E."/>
            <person name="Andreopoulos B."/>
            <person name="Barry K.W."/>
            <person name="Bonito G."/>
            <person name="Buee M."/>
            <person name="Carver A."/>
            <person name="Chen C."/>
            <person name="Cichocki N."/>
            <person name="Clum A."/>
            <person name="Culley D."/>
            <person name="Crous P.W."/>
            <person name="Fauchery L."/>
            <person name="Girlanda M."/>
            <person name="Hayes R.D."/>
            <person name="Keri Z."/>
            <person name="LaButti K."/>
            <person name="Lipzen A."/>
            <person name="Lombard V."/>
            <person name="Magnuson J."/>
            <person name="Maillard F."/>
            <person name="Murat C."/>
            <person name="Nolan M."/>
            <person name="Ohm R.A."/>
            <person name="Pangilinan J."/>
            <person name="Pereira M.F."/>
            <person name="Perotto S."/>
            <person name="Peter M."/>
            <person name="Pfister S."/>
            <person name="Riley R."/>
            <person name="Sitrit Y."/>
            <person name="Stielow J.B."/>
            <person name="Szollosi G."/>
            <person name="Zifcakova L."/>
            <person name="Stursova M."/>
            <person name="Spatafora J.W."/>
            <person name="Tedersoo L."/>
            <person name="Vaario L.M."/>
            <person name="Yamada A."/>
            <person name="Yan M."/>
            <person name="Wang P."/>
            <person name="Xu J."/>
            <person name="Bruns T."/>
            <person name="Baldrian P."/>
            <person name="Vilgalys R."/>
            <person name="Dunand C."/>
            <person name="Henrissat B."/>
            <person name="Grigoriev I.V."/>
            <person name="Hibbett D."/>
            <person name="Nagy L.G."/>
            <person name="Martin F.M."/>
        </authorList>
    </citation>
    <scope>NUCLEOTIDE SEQUENCE</scope>
    <source>
        <strain evidence="1">UP504</strain>
    </source>
</reference>
<dbReference type="Proteomes" id="UP000886523">
    <property type="component" value="Unassembled WGS sequence"/>
</dbReference>
<evidence type="ECO:0000313" key="2">
    <source>
        <dbReference type="Proteomes" id="UP000886523"/>
    </source>
</evidence>
<name>A0A9P6DUG9_9AGAM</name>
<accession>A0A9P6DUG9</accession>